<evidence type="ECO:0000256" key="1">
    <source>
        <dbReference type="ARBA" id="ARBA00009059"/>
    </source>
</evidence>
<organism evidence="13 14">
    <name type="scientific">Amanita thiersii Skay4041</name>
    <dbReference type="NCBI Taxonomy" id="703135"/>
    <lineage>
        <taxon>Eukaryota</taxon>
        <taxon>Fungi</taxon>
        <taxon>Dikarya</taxon>
        <taxon>Basidiomycota</taxon>
        <taxon>Agaricomycotina</taxon>
        <taxon>Agaricomycetes</taxon>
        <taxon>Agaricomycetidae</taxon>
        <taxon>Agaricales</taxon>
        <taxon>Pluteineae</taxon>
        <taxon>Amanitaceae</taxon>
        <taxon>Amanita</taxon>
    </lineage>
</organism>
<name>A0A2A9P045_9AGAR</name>
<keyword evidence="2" id="KW-0489">Methyltransferase</keyword>
<gene>
    <name evidence="13" type="ORF">AMATHDRAFT_577</name>
</gene>
<dbReference type="SUPFAM" id="SSF53335">
    <property type="entry name" value="S-adenosyl-L-methionine-dependent methyltransferases"/>
    <property type="match status" value="1"/>
</dbReference>
<feature type="region of interest" description="Disordered" evidence="12">
    <location>
        <begin position="116"/>
        <end position="148"/>
    </location>
</feature>
<evidence type="ECO:0000256" key="6">
    <source>
        <dbReference type="ARBA" id="ARBA00039449"/>
    </source>
</evidence>
<dbReference type="Gene3D" id="3.40.50.150">
    <property type="entry name" value="Vaccinia Virus protein VP39"/>
    <property type="match status" value="1"/>
</dbReference>
<protein>
    <recommendedName>
        <fullName evidence="6">Alpha N-terminal protein methyltransferase 1</fullName>
        <ecNumber evidence="5">2.1.1.244</ecNumber>
    </recommendedName>
    <alternativeName>
        <fullName evidence="7">X-Pro-Lys N-terminal protein methyltransferase 1</fullName>
    </alternativeName>
</protein>
<dbReference type="InterPro" id="IPR029063">
    <property type="entry name" value="SAM-dependent_MTases_sf"/>
</dbReference>
<comment type="similarity">
    <text evidence="1">Belongs to the methyltransferase superfamily. NTM1 family.</text>
</comment>
<dbReference type="AlphaFoldDB" id="A0A2A9P045"/>
<dbReference type="EC" id="2.1.1.244" evidence="5"/>
<keyword evidence="3" id="KW-0808">Transferase</keyword>
<accession>A0A2A9P045</accession>
<evidence type="ECO:0000313" key="14">
    <source>
        <dbReference type="Proteomes" id="UP000242287"/>
    </source>
</evidence>
<evidence type="ECO:0000256" key="11">
    <source>
        <dbReference type="PIRSR" id="PIRSR016958-1"/>
    </source>
</evidence>
<comment type="catalytic activity">
    <reaction evidence="9">
        <text>N-terminal L-prolyl-L-prolyl-L-lysyl-[protein] + 2 S-adenosyl-L-methionine = N-terminal N,N-dimethyl-L-prolyl-L-prolyl-L-lysyl-[protein] + 2 S-adenosyl-L-homocysteine + 2 H(+)</text>
        <dbReference type="Rhea" id="RHEA:54736"/>
        <dbReference type="Rhea" id="RHEA-COMP:13787"/>
        <dbReference type="Rhea" id="RHEA-COMP:13974"/>
        <dbReference type="ChEBI" id="CHEBI:15378"/>
        <dbReference type="ChEBI" id="CHEBI:57856"/>
        <dbReference type="ChEBI" id="CHEBI:59789"/>
        <dbReference type="ChEBI" id="CHEBI:138059"/>
        <dbReference type="ChEBI" id="CHEBI:138318"/>
        <dbReference type="EC" id="2.1.1.244"/>
    </reaction>
</comment>
<keyword evidence="4 11" id="KW-0949">S-adenosyl-L-methionine</keyword>
<evidence type="ECO:0000256" key="10">
    <source>
        <dbReference type="ARBA" id="ARBA00048167"/>
    </source>
</evidence>
<feature type="compositionally biased region" description="Low complexity" evidence="12">
    <location>
        <begin position="116"/>
        <end position="127"/>
    </location>
</feature>
<evidence type="ECO:0000256" key="3">
    <source>
        <dbReference type="ARBA" id="ARBA00022679"/>
    </source>
</evidence>
<feature type="binding site" evidence="11">
    <location>
        <position position="80"/>
    </location>
    <ligand>
        <name>S-adenosyl-L-methionine</name>
        <dbReference type="ChEBI" id="CHEBI:59789"/>
    </ligand>
</feature>
<reference evidence="13 14" key="1">
    <citation type="submission" date="2014-02" db="EMBL/GenBank/DDBJ databases">
        <title>Transposable element dynamics among asymbiotic and ectomycorrhizal Amanita fungi.</title>
        <authorList>
            <consortium name="DOE Joint Genome Institute"/>
            <person name="Hess J."/>
            <person name="Skrede I."/>
            <person name="Wolfe B."/>
            <person name="LaButti K."/>
            <person name="Ohm R.A."/>
            <person name="Grigoriev I.V."/>
            <person name="Pringle A."/>
        </authorList>
    </citation>
    <scope>NUCLEOTIDE SEQUENCE [LARGE SCALE GENOMIC DNA]</scope>
    <source>
        <strain evidence="13 14">SKay4041</strain>
    </source>
</reference>
<dbReference type="GO" id="GO:0071885">
    <property type="term" value="F:N-terminal protein N-methyltransferase activity"/>
    <property type="evidence" value="ECO:0007669"/>
    <property type="project" value="UniProtKB-EC"/>
</dbReference>
<feature type="binding site" evidence="11">
    <location>
        <position position="201"/>
    </location>
    <ligand>
        <name>S-adenosyl-L-methionine</name>
        <dbReference type="ChEBI" id="CHEBI:59789"/>
    </ligand>
</feature>
<dbReference type="PANTHER" id="PTHR12753">
    <property type="entry name" value="AD-003 - RELATED"/>
    <property type="match status" value="1"/>
</dbReference>
<keyword evidence="14" id="KW-1185">Reference proteome</keyword>
<evidence type="ECO:0000256" key="8">
    <source>
        <dbReference type="ARBA" id="ARBA00047306"/>
    </source>
</evidence>
<comment type="catalytic activity">
    <reaction evidence="8">
        <text>N-terminal L-seryl-L-prolyl-L-lysyl-[protein] + 3 S-adenosyl-L-methionine = N-terminal N,N,N-trimethyl-L-seryl-L-prolyl-L-lysyl-[protein] + 3 S-adenosyl-L-homocysteine + 3 H(+)</text>
        <dbReference type="Rhea" id="RHEA:54724"/>
        <dbReference type="Rhea" id="RHEA-COMP:13789"/>
        <dbReference type="Rhea" id="RHEA-COMP:13973"/>
        <dbReference type="ChEBI" id="CHEBI:15378"/>
        <dbReference type="ChEBI" id="CHEBI:57856"/>
        <dbReference type="ChEBI" id="CHEBI:59789"/>
        <dbReference type="ChEBI" id="CHEBI:138061"/>
        <dbReference type="ChEBI" id="CHEBI:138317"/>
        <dbReference type="EC" id="2.1.1.244"/>
    </reaction>
</comment>
<dbReference type="Pfam" id="PF05891">
    <property type="entry name" value="Methyltransf_PK"/>
    <property type="match status" value="2"/>
</dbReference>
<dbReference type="PIRSF" id="PIRSF016958">
    <property type="entry name" value="DUF858_MeTrfase_lik"/>
    <property type="match status" value="1"/>
</dbReference>
<proteinExistence type="inferred from homology"/>
<evidence type="ECO:0000313" key="13">
    <source>
        <dbReference type="EMBL" id="PFH54307.1"/>
    </source>
</evidence>
<dbReference type="GO" id="GO:0032259">
    <property type="term" value="P:methylation"/>
    <property type="evidence" value="ECO:0007669"/>
    <property type="project" value="UniProtKB-KW"/>
</dbReference>
<dbReference type="OrthoDB" id="1298661at2759"/>
<comment type="catalytic activity">
    <reaction evidence="10">
        <text>N-terminal L-alanyl-L-prolyl-L-lysyl-[protein] + 3 S-adenosyl-L-methionine = N-terminal N,N,N-trimethyl-L-alanyl-L-prolyl-L-lysyl-[protein] + 3 S-adenosyl-L-homocysteine + 3 H(+)</text>
        <dbReference type="Rhea" id="RHEA:54712"/>
        <dbReference type="Rhea" id="RHEA-COMP:13785"/>
        <dbReference type="Rhea" id="RHEA-COMP:13971"/>
        <dbReference type="ChEBI" id="CHEBI:15378"/>
        <dbReference type="ChEBI" id="CHEBI:57856"/>
        <dbReference type="ChEBI" id="CHEBI:59789"/>
        <dbReference type="ChEBI" id="CHEBI:138057"/>
        <dbReference type="ChEBI" id="CHEBI:138315"/>
        <dbReference type="EC" id="2.1.1.244"/>
    </reaction>
</comment>
<dbReference type="EMBL" id="KZ301970">
    <property type="protein sequence ID" value="PFH54307.1"/>
    <property type="molecule type" value="Genomic_DNA"/>
</dbReference>
<dbReference type="GO" id="GO:0005737">
    <property type="term" value="C:cytoplasm"/>
    <property type="evidence" value="ECO:0007669"/>
    <property type="project" value="TreeGrafter"/>
</dbReference>
<evidence type="ECO:0000256" key="7">
    <source>
        <dbReference type="ARBA" id="ARBA00043129"/>
    </source>
</evidence>
<dbReference type="PANTHER" id="PTHR12753:SF0">
    <property type="entry name" value="ALPHA N-TERMINAL PROTEIN METHYLTRANSFERASE 1"/>
    <property type="match status" value="1"/>
</dbReference>
<evidence type="ECO:0000256" key="2">
    <source>
        <dbReference type="ARBA" id="ARBA00022603"/>
    </source>
</evidence>
<evidence type="ECO:0000256" key="5">
    <source>
        <dbReference type="ARBA" id="ARBA00039112"/>
    </source>
</evidence>
<sequence>MTSNPEPVVEDGIEYWNNQPASYDGVLGGFGTGSLPRIDALGSRLFLLSLFPELCTVSSALRPLEPANQLNRRTRALDVGAGVGRVTADVLLHLVSDVVLLEPVDAFVQDALSRARSSASGGPSVSVTNSSEGDADNSVQEHRKPWPGIADQSKSVTILQGKLQEFDPLNPHRVRFWDRVGYQPAKPLDEIGGGYDVIWCQWCLGHLSDSDLVAFLRRSHEALHKDGGKGRSLIVVKENLCSDNPDGSARTVFDEQDSSLTRSDKAWKSIFNRAGLRLIKEQVQHGFPEGLYGVKMLVKLHLFLF</sequence>
<dbReference type="Proteomes" id="UP000242287">
    <property type="component" value="Unassembled WGS sequence"/>
</dbReference>
<feature type="binding site" evidence="11">
    <location>
        <position position="85"/>
    </location>
    <ligand>
        <name>S-adenosyl-L-methionine</name>
        <dbReference type="ChEBI" id="CHEBI:59789"/>
    </ligand>
</feature>
<dbReference type="InterPro" id="IPR008576">
    <property type="entry name" value="MeTrfase_NTM1"/>
</dbReference>
<evidence type="ECO:0000256" key="9">
    <source>
        <dbReference type="ARBA" id="ARBA00047885"/>
    </source>
</evidence>
<evidence type="ECO:0000256" key="4">
    <source>
        <dbReference type="ARBA" id="ARBA00022691"/>
    </source>
</evidence>
<evidence type="ECO:0000256" key="12">
    <source>
        <dbReference type="SAM" id="MobiDB-lite"/>
    </source>
</evidence>
<dbReference type="STRING" id="703135.A0A2A9P045"/>
<feature type="binding site" evidence="11">
    <location>
        <begin position="163"/>
        <end position="164"/>
    </location>
    <ligand>
        <name>S-adenosyl-L-methionine</name>
        <dbReference type="ChEBI" id="CHEBI:59789"/>
    </ligand>
</feature>